<dbReference type="PANTHER" id="PTHR42909:SF1">
    <property type="entry name" value="CARBOHYDRATE KINASE PFKB DOMAIN-CONTAINING PROTEIN"/>
    <property type="match status" value="1"/>
</dbReference>
<dbReference type="Proteomes" id="UP000008144">
    <property type="component" value="Unassembled WGS sequence"/>
</dbReference>
<dbReference type="InterPro" id="IPR002173">
    <property type="entry name" value="Carboh/pur_kinase_PfkB_CS"/>
</dbReference>
<evidence type="ECO:0000256" key="2">
    <source>
        <dbReference type="ARBA" id="ARBA00022723"/>
    </source>
</evidence>
<feature type="domain" description="Carbohydrate kinase PfkB" evidence="8">
    <location>
        <begin position="349"/>
        <end position="543"/>
    </location>
</feature>
<evidence type="ECO:0000313" key="10">
    <source>
        <dbReference type="Proteomes" id="UP000008144"/>
    </source>
</evidence>
<evidence type="ECO:0000256" key="4">
    <source>
        <dbReference type="ARBA" id="ARBA00022801"/>
    </source>
</evidence>
<accession>H2XTN4</accession>
<reference evidence="9" key="2">
    <citation type="submission" date="2025-08" db="UniProtKB">
        <authorList>
            <consortium name="Ensembl"/>
        </authorList>
    </citation>
    <scope>IDENTIFICATION</scope>
</reference>
<organism evidence="9 10">
    <name type="scientific">Ciona intestinalis</name>
    <name type="common">Transparent sea squirt</name>
    <name type="synonym">Ascidia intestinalis</name>
    <dbReference type="NCBI Taxonomy" id="7719"/>
    <lineage>
        <taxon>Eukaryota</taxon>
        <taxon>Metazoa</taxon>
        <taxon>Chordata</taxon>
        <taxon>Tunicata</taxon>
        <taxon>Ascidiacea</taxon>
        <taxon>Phlebobranchia</taxon>
        <taxon>Cionidae</taxon>
        <taxon>Ciona</taxon>
    </lineage>
</organism>
<keyword evidence="3" id="KW-0418">Kinase</keyword>
<dbReference type="HOGENOM" id="CLU_012201_3_1_1"/>
<keyword evidence="4" id="KW-0378">Hydrolase</keyword>
<dbReference type="STRING" id="7719.ENSCINP00000033018"/>
<dbReference type="Ensembl" id="ENSCINT00000034084.1">
    <property type="protein sequence ID" value="ENSCINP00000033018.1"/>
    <property type="gene ID" value="ENSCING00000024391.1"/>
</dbReference>
<evidence type="ECO:0000256" key="1">
    <source>
        <dbReference type="ARBA" id="ARBA00022679"/>
    </source>
</evidence>
<evidence type="ECO:0000256" key="3">
    <source>
        <dbReference type="ARBA" id="ARBA00022777"/>
    </source>
</evidence>
<dbReference type="InterPro" id="IPR011611">
    <property type="entry name" value="PfkB_dom"/>
</dbReference>
<reference evidence="10" key="1">
    <citation type="journal article" date="2002" name="Science">
        <title>The draft genome of Ciona intestinalis: insights into chordate and vertebrate origins.</title>
        <authorList>
            <person name="Dehal P."/>
            <person name="Satou Y."/>
            <person name="Campbell R.K."/>
            <person name="Chapman J."/>
            <person name="Degnan B."/>
            <person name="De Tomaso A."/>
            <person name="Davidson B."/>
            <person name="Di Gregorio A."/>
            <person name="Gelpke M."/>
            <person name="Goodstein D.M."/>
            <person name="Harafuji N."/>
            <person name="Hastings K.E."/>
            <person name="Ho I."/>
            <person name="Hotta K."/>
            <person name="Huang W."/>
            <person name="Kawashima T."/>
            <person name="Lemaire P."/>
            <person name="Martinez D."/>
            <person name="Meinertzhagen I.A."/>
            <person name="Necula S."/>
            <person name="Nonaka M."/>
            <person name="Putnam N."/>
            <person name="Rash S."/>
            <person name="Saiga H."/>
            <person name="Satake M."/>
            <person name="Terry A."/>
            <person name="Yamada L."/>
            <person name="Wang H.G."/>
            <person name="Awazu S."/>
            <person name="Azumi K."/>
            <person name="Boore J."/>
            <person name="Branno M."/>
            <person name="Chin-Bow S."/>
            <person name="DeSantis R."/>
            <person name="Doyle S."/>
            <person name="Francino P."/>
            <person name="Keys D.N."/>
            <person name="Haga S."/>
            <person name="Hayashi H."/>
            <person name="Hino K."/>
            <person name="Imai K.S."/>
            <person name="Inaba K."/>
            <person name="Kano S."/>
            <person name="Kobayashi K."/>
            <person name="Kobayashi M."/>
            <person name="Lee B.I."/>
            <person name="Makabe K.W."/>
            <person name="Manohar C."/>
            <person name="Matassi G."/>
            <person name="Medina M."/>
            <person name="Mochizuki Y."/>
            <person name="Mount S."/>
            <person name="Morishita T."/>
            <person name="Miura S."/>
            <person name="Nakayama A."/>
            <person name="Nishizaka S."/>
            <person name="Nomoto H."/>
            <person name="Ohta F."/>
            <person name="Oishi K."/>
            <person name="Rigoutsos I."/>
            <person name="Sano M."/>
            <person name="Sasaki A."/>
            <person name="Sasakura Y."/>
            <person name="Shoguchi E."/>
            <person name="Shin-i T."/>
            <person name="Spagnuolo A."/>
            <person name="Stainier D."/>
            <person name="Suzuki M.M."/>
            <person name="Tassy O."/>
            <person name="Takatori N."/>
            <person name="Tokuoka M."/>
            <person name="Yagi K."/>
            <person name="Yoshizaki F."/>
            <person name="Wada S."/>
            <person name="Zhang C."/>
            <person name="Hyatt P.D."/>
            <person name="Larimer F."/>
            <person name="Detter C."/>
            <person name="Doggett N."/>
            <person name="Glavina T."/>
            <person name="Hawkins T."/>
            <person name="Richardson P."/>
            <person name="Lucas S."/>
            <person name="Kohara Y."/>
            <person name="Levine M."/>
            <person name="Satoh N."/>
            <person name="Rokhsar D.S."/>
        </authorList>
    </citation>
    <scope>NUCLEOTIDE SEQUENCE [LARGE SCALE GENOMIC DNA]</scope>
</reference>
<keyword evidence="5" id="KW-0464">Manganese</keyword>
<keyword evidence="1" id="KW-0808">Transferase</keyword>
<dbReference type="InterPro" id="IPR007342">
    <property type="entry name" value="PsuG"/>
</dbReference>
<dbReference type="HAMAP" id="MF_01876">
    <property type="entry name" value="PsiMP_glycosidase"/>
    <property type="match status" value="1"/>
</dbReference>
<dbReference type="Gene3D" id="3.40.1790.10">
    <property type="entry name" value="Indigoidine synthase domain"/>
    <property type="match status" value="1"/>
</dbReference>
<dbReference type="AlphaFoldDB" id="H2XTN4"/>
<evidence type="ECO:0000256" key="5">
    <source>
        <dbReference type="ARBA" id="ARBA00023211"/>
    </source>
</evidence>
<dbReference type="SUPFAM" id="SSF53613">
    <property type="entry name" value="Ribokinase-like"/>
    <property type="match status" value="1"/>
</dbReference>
<dbReference type="GO" id="GO:0004730">
    <property type="term" value="F:pseudouridylate synthase activity"/>
    <property type="evidence" value="ECO:0000318"/>
    <property type="project" value="GO_Central"/>
</dbReference>
<dbReference type="GO" id="GO:0016798">
    <property type="term" value="F:hydrolase activity, acting on glycosyl bonds"/>
    <property type="evidence" value="ECO:0007669"/>
    <property type="project" value="UniProtKB-KW"/>
</dbReference>
<dbReference type="GeneTree" id="ENSGT00390000007427"/>
<dbReference type="Pfam" id="PF04227">
    <property type="entry name" value="Indigoidine_A"/>
    <property type="match status" value="1"/>
</dbReference>
<dbReference type="Gene3D" id="3.40.1190.20">
    <property type="match status" value="1"/>
</dbReference>
<dbReference type="GO" id="GO:0006753">
    <property type="term" value="P:nucleoside phosphate metabolic process"/>
    <property type="evidence" value="ECO:0007669"/>
    <property type="project" value="UniProtKB-ARBA"/>
</dbReference>
<keyword evidence="2" id="KW-0479">Metal-binding</keyword>
<dbReference type="Pfam" id="PF00294">
    <property type="entry name" value="PfkB"/>
    <property type="match status" value="1"/>
</dbReference>
<reference evidence="9" key="3">
    <citation type="submission" date="2025-09" db="UniProtKB">
        <authorList>
            <consortium name="Ensembl"/>
        </authorList>
    </citation>
    <scope>IDENTIFICATION</scope>
</reference>
<proteinExistence type="inferred from homology"/>
<keyword evidence="6" id="KW-0456">Lyase</keyword>
<dbReference type="InterPro" id="IPR022830">
    <property type="entry name" value="Indigdn_synthA-like"/>
</dbReference>
<evidence type="ECO:0000256" key="7">
    <source>
        <dbReference type="ARBA" id="ARBA00023295"/>
    </source>
</evidence>
<dbReference type="InterPro" id="IPR029056">
    <property type="entry name" value="Ribokinase-like"/>
</dbReference>
<dbReference type="GO" id="GO:0046872">
    <property type="term" value="F:metal ion binding"/>
    <property type="evidence" value="ECO:0007669"/>
    <property type="project" value="UniProtKB-KW"/>
</dbReference>
<keyword evidence="10" id="KW-1185">Reference proteome</keyword>
<keyword evidence="7" id="KW-0326">Glycosidase</keyword>
<protein>
    <recommendedName>
        <fullName evidence="8">Carbohydrate kinase PfkB domain-containing protein</fullName>
    </recommendedName>
</protein>
<dbReference type="GO" id="GO:0016301">
    <property type="term" value="F:kinase activity"/>
    <property type="evidence" value="ECO:0007669"/>
    <property type="project" value="UniProtKB-KW"/>
</dbReference>
<evidence type="ECO:0000256" key="6">
    <source>
        <dbReference type="ARBA" id="ARBA00023239"/>
    </source>
</evidence>
<sequence length="674" mass="72798">MFRFLYLTRKIKSPLARVRCFSCNSDVIKVQNAVKEALLQNKPVLALESTIITHGMPYPDNLQMALSVEKIVHEHCATPATIGMVDGHIITGMGEDMLKRLATHPSPVKLSRRDLAVGCSKQLTGGTTVSATMLLAHKFGIDIFATGGIGGVHLLGQESMDISADLRELGQTPITVVSAGVKSILDIGRTLEYLETEGVTVATFGNTKDFPAFFTRKSGFKSPYCVSGITEAAELIQSHQKLKLGSGMLIAAPIPKEFKASGTKIENSIKLAQQEASSQGIQGKEVTPFILRRVNDITKGESLKSNIQLMLNNAKIGAQIARELKTTRTKTTTASTTKTRKKIQTNQPVVIGGCNVDFVSKATQPLVHGGPSNPAVVQQSFGGVGRNIAETLWRLNNNPLLISALGSDYVAQLLMSHLKGMDTSGISILPDHRTGAYNAIFNYNGELDLAVEDSDIHRQINTEMVEQHVDSIIVAPMVCLDANIAYDAINFVCGVCNKHNIPLLLEPTGELKAAQGYMACGEYTDVIKYMTPNVDELKAIYEAVTLQQAPSVDFESDLNSSLTKLVGMCRPLLDRIRCINVTMGRFGVFCAANVSCLICSQDFSQTPSPTFTHYPLTPAPKWGWLTHPISNVSGSGDGFAAGFTHGLLRGHDLNASVQIGITIAQRALRSSEAV</sequence>
<dbReference type="CDD" id="cd01941">
    <property type="entry name" value="YeiC_kinase_like"/>
    <property type="match status" value="1"/>
</dbReference>
<dbReference type="OMA" id="FNCIIAT"/>
<dbReference type="SUPFAM" id="SSF110581">
    <property type="entry name" value="Indigoidine synthase A-like"/>
    <property type="match status" value="1"/>
</dbReference>
<dbReference type="InParanoid" id="H2XTN4"/>
<name>H2XTN4_CIOIN</name>
<dbReference type="PANTHER" id="PTHR42909">
    <property type="entry name" value="ZGC:136858"/>
    <property type="match status" value="1"/>
</dbReference>
<dbReference type="GO" id="GO:0005737">
    <property type="term" value="C:cytoplasm"/>
    <property type="evidence" value="ECO:0000318"/>
    <property type="project" value="GO_Central"/>
</dbReference>
<evidence type="ECO:0000313" key="9">
    <source>
        <dbReference type="Ensembl" id="ENSCINP00000033018.1"/>
    </source>
</evidence>
<dbReference type="PROSITE" id="PS00584">
    <property type="entry name" value="PFKB_KINASES_2"/>
    <property type="match status" value="1"/>
</dbReference>
<evidence type="ECO:0000259" key="8">
    <source>
        <dbReference type="Pfam" id="PF00294"/>
    </source>
</evidence>